<dbReference type="EMBL" id="NBSK02000002">
    <property type="protein sequence ID" value="KAJ0220948.1"/>
    <property type="molecule type" value="Genomic_DNA"/>
</dbReference>
<evidence type="ECO:0000256" key="2">
    <source>
        <dbReference type="ARBA" id="ARBA00022737"/>
    </source>
</evidence>
<evidence type="ECO:0000313" key="4">
    <source>
        <dbReference type="EMBL" id="KAJ0220948.1"/>
    </source>
</evidence>
<dbReference type="InterPro" id="IPR036047">
    <property type="entry name" value="F-box-like_dom_sf"/>
</dbReference>
<evidence type="ECO:0000259" key="3">
    <source>
        <dbReference type="PROSITE" id="PS50181"/>
    </source>
</evidence>
<accession>A0A9R1WBM9</accession>
<dbReference type="Pfam" id="PF00646">
    <property type="entry name" value="F-box"/>
    <property type="match status" value="1"/>
</dbReference>
<evidence type="ECO:0000313" key="5">
    <source>
        <dbReference type="Proteomes" id="UP000235145"/>
    </source>
</evidence>
<dbReference type="CDD" id="cd22152">
    <property type="entry name" value="F-box_AtAFR-like"/>
    <property type="match status" value="1"/>
</dbReference>
<organism evidence="4 5">
    <name type="scientific">Lactuca sativa</name>
    <name type="common">Garden lettuce</name>
    <dbReference type="NCBI Taxonomy" id="4236"/>
    <lineage>
        <taxon>Eukaryota</taxon>
        <taxon>Viridiplantae</taxon>
        <taxon>Streptophyta</taxon>
        <taxon>Embryophyta</taxon>
        <taxon>Tracheophyta</taxon>
        <taxon>Spermatophyta</taxon>
        <taxon>Magnoliopsida</taxon>
        <taxon>eudicotyledons</taxon>
        <taxon>Gunneridae</taxon>
        <taxon>Pentapetalae</taxon>
        <taxon>asterids</taxon>
        <taxon>campanulids</taxon>
        <taxon>Asterales</taxon>
        <taxon>Asteraceae</taxon>
        <taxon>Cichorioideae</taxon>
        <taxon>Cichorieae</taxon>
        <taxon>Lactucinae</taxon>
        <taxon>Lactuca</taxon>
    </lineage>
</organism>
<name>A0A9R1WBM9_LACSA</name>
<dbReference type="Pfam" id="PF01344">
    <property type="entry name" value="Kelch_1"/>
    <property type="match status" value="1"/>
</dbReference>
<dbReference type="InterPro" id="IPR006652">
    <property type="entry name" value="Kelch_1"/>
</dbReference>
<dbReference type="Proteomes" id="UP000235145">
    <property type="component" value="Unassembled WGS sequence"/>
</dbReference>
<sequence length="419" mass="46164">MSSSSDNCNSRHFSWLMKSCFPDPRPNPSLHYSPPPATTFFHRPTTISSLPNDLLLEFLSRVAQSSIPSISLVCRRWSQLIDSSEFYDLRRRRGLLHFAVFVVSFSDSGLFAANYQLGHDTQWRTTSFLNNNYDDAVYPSSYSALSSHARLAAIGRWIYIIGKTTMLRCDAWTGAVIPRSKMSVLRKKFAVAVVAGKVYVAGGSTRTATVEEYDPKKNSWRVVCQAPRMRYGCIGASVDGVLYVIGGLKIGGTTGNDGTRTAAGTGAHVYASSMDLYDVEARRWLRSRAVPGGGCVVAACSSGDHIYILASHAVELSFWRFNGNRRVGFGEWCRLKSPPLPTQVRLDGTVRFSCVGVGEKVVLIQIMGCIDDLLRRSGRSTRGLKEALVLVYDSAAGEWSRGADLPDVVRRAACVCVEW</sequence>
<evidence type="ECO:0000256" key="1">
    <source>
        <dbReference type="ARBA" id="ARBA00022441"/>
    </source>
</evidence>
<dbReference type="OrthoDB" id="45365at2759"/>
<protein>
    <recommendedName>
        <fullName evidence="3">F-box domain-containing protein</fullName>
    </recommendedName>
</protein>
<reference evidence="4 5" key="1">
    <citation type="journal article" date="2017" name="Nat. Commun.">
        <title>Genome assembly with in vitro proximity ligation data and whole-genome triplication in lettuce.</title>
        <authorList>
            <person name="Reyes-Chin-Wo S."/>
            <person name="Wang Z."/>
            <person name="Yang X."/>
            <person name="Kozik A."/>
            <person name="Arikit S."/>
            <person name="Song C."/>
            <person name="Xia L."/>
            <person name="Froenicke L."/>
            <person name="Lavelle D.O."/>
            <person name="Truco M.J."/>
            <person name="Xia R."/>
            <person name="Zhu S."/>
            <person name="Xu C."/>
            <person name="Xu H."/>
            <person name="Xu X."/>
            <person name="Cox K."/>
            <person name="Korf I."/>
            <person name="Meyers B.C."/>
            <person name="Michelmore R.W."/>
        </authorList>
    </citation>
    <scope>NUCLEOTIDE SEQUENCE [LARGE SCALE GENOMIC DNA]</scope>
    <source>
        <strain evidence="5">cv. Salinas</strain>
        <tissue evidence="4">Seedlings</tissue>
    </source>
</reference>
<comment type="caution">
    <text evidence="4">The sequence shown here is derived from an EMBL/GenBank/DDBJ whole genome shotgun (WGS) entry which is preliminary data.</text>
</comment>
<gene>
    <name evidence="4" type="ORF">LSAT_V11C200061830</name>
</gene>
<keyword evidence="2" id="KW-0677">Repeat</keyword>
<proteinExistence type="predicted"/>
<dbReference type="PROSITE" id="PS50181">
    <property type="entry name" value="FBOX"/>
    <property type="match status" value="1"/>
</dbReference>
<keyword evidence="1" id="KW-0880">Kelch repeat</keyword>
<dbReference type="Gene3D" id="1.20.1280.50">
    <property type="match status" value="1"/>
</dbReference>
<dbReference type="Gene3D" id="2.120.10.80">
    <property type="entry name" value="Kelch-type beta propeller"/>
    <property type="match status" value="1"/>
</dbReference>
<dbReference type="SUPFAM" id="SSF117281">
    <property type="entry name" value="Kelch motif"/>
    <property type="match status" value="1"/>
</dbReference>
<dbReference type="InterPro" id="IPR015915">
    <property type="entry name" value="Kelch-typ_b-propeller"/>
</dbReference>
<dbReference type="SMART" id="SM00256">
    <property type="entry name" value="FBOX"/>
    <property type="match status" value="1"/>
</dbReference>
<dbReference type="PANTHER" id="PTHR46344:SF16">
    <property type="entry name" value="KELCH MOTIF FAMILY PROTEIN, EXPRESSED"/>
    <property type="match status" value="1"/>
</dbReference>
<dbReference type="PANTHER" id="PTHR46344">
    <property type="entry name" value="OS02G0202900 PROTEIN"/>
    <property type="match status" value="1"/>
</dbReference>
<keyword evidence="5" id="KW-1185">Reference proteome</keyword>
<dbReference type="AlphaFoldDB" id="A0A9R1WBM9"/>
<dbReference type="InterPro" id="IPR001810">
    <property type="entry name" value="F-box_dom"/>
</dbReference>
<feature type="domain" description="F-box" evidence="3">
    <location>
        <begin position="44"/>
        <end position="90"/>
    </location>
</feature>
<dbReference type="Gramene" id="rna-gnl|WGS:NBSK|LSAT_2X31700_mrna">
    <property type="protein sequence ID" value="cds-PLY93996.1"/>
    <property type="gene ID" value="gene-LSAT_2X31700"/>
</dbReference>
<dbReference type="SUPFAM" id="SSF81383">
    <property type="entry name" value="F-box domain"/>
    <property type="match status" value="1"/>
</dbReference>
<dbReference type="SMART" id="SM00612">
    <property type="entry name" value="Kelch"/>
    <property type="match status" value="1"/>
</dbReference>